<dbReference type="SUPFAM" id="SSF48498">
    <property type="entry name" value="Tetracyclin repressor-like, C-terminal domain"/>
    <property type="match status" value="1"/>
</dbReference>
<reference evidence="4 5" key="1">
    <citation type="submission" date="2019-06" db="EMBL/GenBank/DDBJ databases">
        <title>Sequencing the genomes of 1000 actinobacteria strains.</title>
        <authorList>
            <person name="Klenk H.-P."/>
        </authorList>
    </citation>
    <scope>NUCLEOTIDE SEQUENCE [LARGE SCALE GENOMIC DNA]</scope>
    <source>
        <strain evidence="4 5">DSM 18607</strain>
    </source>
</reference>
<evidence type="ECO:0000256" key="2">
    <source>
        <dbReference type="PROSITE-ProRule" id="PRU00335"/>
    </source>
</evidence>
<dbReference type="PROSITE" id="PS01081">
    <property type="entry name" value="HTH_TETR_1"/>
    <property type="match status" value="2"/>
</dbReference>
<feature type="domain" description="HTH tetR-type" evidence="3">
    <location>
        <begin position="214"/>
        <end position="274"/>
    </location>
</feature>
<comment type="caution">
    <text evidence="4">The sequence shown here is derived from an EMBL/GenBank/DDBJ whole genome shotgun (WGS) entry which is preliminary data.</text>
</comment>
<dbReference type="PRINTS" id="PR00455">
    <property type="entry name" value="HTHTETR"/>
</dbReference>
<dbReference type="Proteomes" id="UP000317893">
    <property type="component" value="Unassembled WGS sequence"/>
</dbReference>
<dbReference type="Gene3D" id="1.10.10.60">
    <property type="entry name" value="Homeodomain-like"/>
    <property type="match status" value="2"/>
</dbReference>
<dbReference type="AlphaFoldDB" id="A0A542E4Z1"/>
<keyword evidence="5" id="KW-1185">Reference proteome</keyword>
<dbReference type="OrthoDB" id="3173376at2"/>
<feature type="DNA-binding region" description="H-T-H motif" evidence="2">
    <location>
        <begin position="237"/>
        <end position="256"/>
    </location>
</feature>
<dbReference type="InterPro" id="IPR009057">
    <property type="entry name" value="Homeodomain-like_sf"/>
</dbReference>
<dbReference type="PROSITE" id="PS50977">
    <property type="entry name" value="HTH_TETR_2"/>
    <property type="match status" value="2"/>
</dbReference>
<dbReference type="RefSeq" id="WP_141849637.1">
    <property type="nucleotide sequence ID" value="NZ_BAAAPR010000012.1"/>
</dbReference>
<dbReference type="Pfam" id="PF00440">
    <property type="entry name" value="TetR_N"/>
    <property type="match status" value="2"/>
</dbReference>
<dbReference type="InterPro" id="IPR023772">
    <property type="entry name" value="DNA-bd_HTH_TetR-type_CS"/>
</dbReference>
<dbReference type="GO" id="GO:0000976">
    <property type="term" value="F:transcription cis-regulatory region binding"/>
    <property type="evidence" value="ECO:0007669"/>
    <property type="project" value="TreeGrafter"/>
</dbReference>
<name>A0A542E4Z1_9MICO</name>
<evidence type="ECO:0000313" key="4">
    <source>
        <dbReference type="EMBL" id="TQJ10411.1"/>
    </source>
</evidence>
<feature type="domain" description="HTH tetR-type" evidence="3">
    <location>
        <begin position="10"/>
        <end position="70"/>
    </location>
</feature>
<dbReference type="GO" id="GO:0003700">
    <property type="term" value="F:DNA-binding transcription factor activity"/>
    <property type="evidence" value="ECO:0007669"/>
    <property type="project" value="TreeGrafter"/>
</dbReference>
<dbReference type="PANTHER" id="PTHR30055">
    <property type="entry name" value="HTH-TYPE TRANSCRIPTIONAL REGULATOR RUTR"/>
    <property type="match status" value="1"/>
</dbReference>
<protein>
    <submittedName>
        <fullName evidence="4">TetR family transcriptional regulator</fullName>
    </submittedName>
</protein>
<dbReference type="Gene3D" id="1.10.357.10">
    <property type="entry name" value="Tetracycline Repressor, domain 2"/>
    <property type="match status" value="2"/>
</dbReference>
<proteinExistence type="predicted"/>
<accession>A0A542E4Z1</accession>
<dbReference type="EMBL" id="VFMN01000001">
    <property type="protein sequence ID" value="TQJ10411.1"/>
    <property type="molecule type" value="Genomic_DNA"/>
</dbReference>
<dbReference type="SUPFAM" id="SSF46689">
    <property type="entry name" value="Homeodomain-like"/>
    <property type="match status" value="2"/>
</dbReference>
<keyword evidence="1 2" id="KW-0238">DNA-binding</keyword>
<feature type="DNA-binding region" description="H-T-H motif" evidence="2">
    <location>
        <begin position="33"/>
        <end position="52"/>
    </location>
</feature>
<dbReference type="InterPro" id="IPR001647">
    <property type="entry name" value="HTH_TetR"/>
</dbReference>
<evidence type="ECO:0000256" key="1">
    <source>
        <dbReference type="ARBA" id="ARBA00023125"/>
    </source>
</evidence>
<dbReference type="PANTHER" id="PTHR30055:SF237">
    <property type="entry name" value="TRANSCRIPTIONAL REPRESSOR MCE3R"/>
    <property type="match status" value="1"/>
</dbReference>
<gene>
    <name evidence="4" type="ORF">FB458_3533</name>
</gene>
<organism evidence="4 5">
    <name type="scientific">Lapillicoccus jejuensis</name>
    <dbReference type="NCBI Taxonomy" id="402171"/>
    <lineage>
        <taxon>Bacteria</taxon>
        <taxon>Bacillati</taxon>
        <taxon>Actinomycetota</taxon>
        <taxon>Actinomycetes</taxon>
        <taxon>Micrococcales</taxon>
        <taxon>Intrasporangiaceae</taxon>
        <taxon>Lapillicoccus</taxon>
    </lineage>
</organism>
<dbReference type="InterPro" id="IPR050109">
    <property type="entry name" value="HTH-type_TetR-like_transc_reg"/>
</dbReference>
<dbReference type="InterPro" id="IPR036271">
    <property type="entry name" value="Tet_transcr_reg_TetR-rel_C_sf"/>
</dbReference>
<evidence type="ECO:0000313" key="5">
    <source>
        <dbReference type="Proteomes" id="UP000317893"/>
    </source>
</evidence>
<sequence>MSQATRTRPADRRAQLLDAAAVAFGARGYAAVSLGDIAAAVGISAPALYRHVPNKYALFAEVAQAEMTALLEAARAVPDPDDLDAVLLAIAGRTVDHRDHGSLYRWEARFLTEEDRGRLRATTRALRASVAGPLARRRTATRGAVPDEADPTLLASAALAVVASVTAHRLVLPDLAERVARLAAAVAQVPLPPSPGPAPAPGPEPAWRATLAPSSTRERLLVEALRAFERHGYLGATMEEIARAVGLSAPAAYRYVPTKAALLAEAFSRSQIRLDAVVRAALADVDAADEALPALAAAYVRLWFQQPEVMSVWGAEAGHLGDDEREELRAVQRDHVAVWVALLREVRPDLDPVDARLRVHAALTVVVDTGRLLRFDRRRPVRDRVVALVLGVLLAP</sequence>
<evidence type="ECO:0000259" key="3">
    <source>
        <dbReference type="PROSITE" id="PS50977"/>
    </source>
</evidence>